<protein>
    <submittedName>
        <fullName evidence="2">AIPR protein</fullName>
    </submittedName>
</protein>
<dbReference type="EMBL" id="FQUV01000018">
    <property type="protein sequence ID" value="SHF84558.1"/>
    <property type="molecule type" value="Genomic_DNA"/>
</dbReference>
<evidence type="ECO:0000313" key="2">
    <source>
        <dbReference type="EMBL" id="SHF84558.1"/>
    </source>
</evidence>
<reference evidence="3" key="1">
    <citation type="submission" date="2016-11" db="EMBL/GenBank/DDBJ databases">
        <authorList>
            <person name="Varghese N."/>
            <person name="Submissions S."/>
        </authorList>
    </citation>
    <scope>NUCLEOTIDE SEQUENCE [LARGE SCALE GENOMIC DNA]</scope>
    <source>
        <strain evidence="3">DSM 100566</strain>
    </source>
</reference>
<dbReference type="Pfam" id="PF10592">
    <property type="entry name" value="AIPR"/>
    <property type="match status" value="1"/>
</dbReference>
<dbReference type="STRING" id="1486859.SAMN05444273_1182"/>
<dbReference type="RefSeq" id="WP_073146462.1">
    <property type="nucleotide sequence ID" value="NZ_FQUV01000018.1"/>
</dbReference>
<dbReference type="InterPro" id="IPR018891">
    <property type="entry name" value="AIPR_C"/>
</dbReference>
<proteinExistence type="predicted"/>
<sequence>MSIVIKRGFISDSIQNAASELNISEDDAFMYWFYSVLFDVDLDEVPEDELVDGAGERQIDIFKIEVDDSSQSVHIRLIQVKNTQGFSANTVSLMKTGLEFIFLARKADYETNPNAKLVEKIENARQLIRQYGNNSVSVSCYFVTLGDEADIAEEATANEGNILREFSDSGVFSSFDFHFIGVNELDRINNLRRNRARQIDADIPIVYDANRPSIVEFDTGGVRSVLCTVKGSDLAKLAQTEPRDAIFDANVRGNLGLGGQVNKSIYGTATSDDKSDSFWYMNNGVTMVCDSLSMVRDPDAPSVRVEKVQIINGCQTTSSLRSAFEDDSLQENVKVQVKIYESNDVEFVNNVVIATNNQNSIGSRDLHANDEIQELIQRKISEDFGLFYERKRGEAKSAGVPKSEVIGLEKAGQAYLAIFKNQPTVSRAQKYKVYSPEFYNDIYGKAQPWQLAAAHEIYRFAETRGRRAYRELAPEDPSRNILNYGVFHICRIVWWVLINELEMDPRDEAKAMAVAREENDLLETAYARANVILSEVVNQNNESLINLNNYFKKAQSQQNINQHLQRQIDGLVDE</sequence>
<dbReference type="AlphaFoldDB" id="A0A1M5EZF7"/>
<evidence type="ECO:0000313" key="3">
    <source>
        <dbReference type="Proteomes" id="UP000184144"/>
    </source>
</evidence>
<accession>A0A1M5EZF7</accession>
<gene>
    <name evidence="2" type="ORF">SAMN05444273_1182</name>
</gene>
<feature type="domain" description="Abortive phage infection protein C-terminal" evidence="1">
    <location>
        <begin position="247"/>
        <end position="523"/>
    </location>
</feature>
<dbReference type="OrthoDB" id="9806213at2"/>
<name>A0A1M5EZF7_9RHOB</name>
<dbReference type="Proteomes" id="UP000184144">
    <property type="component" value="Unassembled WGS sequence"/>
</dbReference>
<keyword evidence="3" id="KW-1185">Reference proteome</keyword>
<organism evidence="2 3">
    <name type="scientific">Litoreibacter ascidiaceicola</name>
    <dbReference type="NCBI Taxonomy" id="1486859"/>
    <lineage>
        <taxon>Bacteria</taxon>
        <taxon>Pseudomonadati</taxon>
        <taxon>Pseudomonadota</taxon>
        <taxon>Alphaproteobacteria</taxon>
        <taxon>Rhodobacterales</taxon>
        <taxon>Roseobacteraceae</taxon>
        <taxon>Litoreibacter</taxon>
    </lineage>
</organism>
<evidence type="ECO:0000259" key="1">
    <source>
        <dbReference type="Pfam" id="PF10592"/>
    </source>
</evidence>